<sequence length="373" mass="40712">MKVTALYVYPIKGLRGIKLKTAPIGPQGVRHDRTFMLFHHDPSTQTTRKLQLSSHPECSLFSQSIVFDPSAPLCTSSATLTVRYRVPSPPLLPHHPSHDQPLHIPLNPDWRALSPFPVDLYGSAATGYRMGDPYDAWFSACFGLPVILVYIGDARRPILGTSAPSARLPPPSLLATATRHIASLFSLSRPPAPAPPAEWITWADMAPLLVTSQASLADVQARLPARISMARFRPNIVVDGAGTPAWDEDFWARLQIGGSCAAAQLALTANCVRCTSLNVDARTGRVGDGEMGQVLRKLMKDRRVDAGNKYAPVFGRYAFLVDGDGGRDEEGALCEVEVSLGDEVTVAERNEKRDVWDWPSERERAQAKKAAVS</sequence>
<dbReference type="GO" id="GO:0030151">
    <property type="term" value="F:molybdenum ion binding"/>
    <property type="evidence" value="ECO:0007669"/>
    <property type="project" value="InterPro"/>
</dbReference>
<dbReference type="SUPFAM" id="SSF141673">
    <property type="entry name" value="MOSC N-terminal domain-like"/>
    <property type="match status" value="1"/>
</dbReference>
<dbReference type="OrthoDB" id="17255at2759"/>
<feature type="domain" description="MOSC" evidence="1">
    <location>
        <begin position="168"/>
        <end position="347"/>
    </location>
</feature>
<dbReference type="GO" id="GO:0030170">
    <property type="term" value="F:pyridoxal phosphate binding"/>
    <property type="evidence" value="ECO:0007669"/>
    <property type="project" value="InterPro"/>
</dbReference>
<accession>A0A0F4ZIH9</accession>
<evidence type="ECO:0000313" key="2">
    <source>
        <dbReference type="EMBL" id="KKA30332.1"/>
    </source>
</evidence>
<proteinExistence type="predicted"/>
<dbReference type="Proteomes" id="UP000033483">
    <property type="component" value="Unassembled WGS sequence"/>
</dbReference>
<keyword evidence="3" id="KW-1185">Reference proteome</keyword>
<dbReference type="Pfam" id="PF03473">
    <property type="entry name" value="MOSC"/>
    <property type="match status" value="1"/>
</dbReference>
<reference evidence="2 3" key="1">
    <citation type="submission" date="2015-03" db="EMBL/GenBank/DDBJ databases">
        <authorList>
            <person name="Radwan O."/>
            <person name="Al-Naeli F.A."/>
            <person name="Rendon G.A."/>
            <person name="Fields C."/>
        </authorList>
    </citation>
    <scope>NUCLEOTIDE SEQUENCE [LARGE SCALE GENOMIC DNA]</scope>
    <source>
        <strain evidence="2">CR-DP1</strain>
    </source>
</reference>
<protein>
    <recommendedName>
        <fullName evidence="1">MOSC domain-containing protein</fullName>
    </recommendedName>
</protein>
<comment type="caution">
    <text evidence="2">The sequence shown here is derived from an EMBL/GenBank/DDBJ whole genome shotgun (WGS) entry which is preliminary data.</text>
</comment>
<dbReference type="EMBL" id="LAEV01000407">
    <property type="protein sequence ID" value="KKA30332.1"/>
    <property type="molecule type" value="Genomic_DNA"/>
</dbReference>
<dbReference type="PANTHER" id="PTHR14237">
    <property type="entry name" value="MOLYBDOPTERIN COFACTOR SULFURASE MOSC"/>
    <property type="match status" value="1"/>
</dbReference>
<evidence type="ECO:0000259" key="1">
    <source>
        <dbReference type="PROSITE" id="PS51340"/>
    </source>
</evidence>
<name>A0A0F4ZIH9_9PEZI</name>
<dbReference type="PANTHER" id="PTHR14237:SF34">
    <property type="entry name" value="MOSC DOMAIN PROTEIN (AFU_ORTHOLOGUE AFUA_2G07820)"/>
    <property type="match status" value="1"/>
</dbReference>
<dbReference type="GO" id="GO:0003824">
    <property type="term" value="F:catalytic activity"/>
    <property type="evidence" value="ECO:0007669"/>
    <property type="project" value="InterPro"/>
</dbReference>
<evidence type="ECO:0000313" key="3">
    <source>
        <dbReference type="Proteomes" id="UP000033483"/>
    </source>
</evidence>
<dbReference type="SUPFAM" id="SSF50800">
    <property type="entry name" value="PK beta-barrel domain-like"/>
    <property type="match status" value="1"/>
</dbReference>
<dbReference type="InterPro" id="IPR005303">
    <property type="entry name" value="MOCOS_middle"/>
</dbReference>
<dbReference type="InterPro" id="IPR005302">
    <property type="entry name" value="MoCF_Sase_C"/>
</dbReference>
<dbReference type="Pfam" id="PF03476">
    <property type="entry name" value="MOSC_N"/>
    <property type="match status" value="1"/>
</dbReference>
<gene>
    <name evidence="2" type="ORF">TD95_002266</name>
</gene>
<dbReference type="AlphaFoldDB" id="A0A0F4ZIH9"/>
<organism evidence="2 3">
    <name type="scientific">Thielaviopsis punctulata</name>
    <dbReference type="NCBI Taxonomy" id="72032"/>
    <lineage>
        <taxon>Eukaryota</taxon>
        <taxon>Fungi</taxon>
        <taxon>Dikarya</taxon>
        <taxon>Ascomycota</taxon>
        <taxon>Pezizomycotina</taxon>
        <taxon>Sordariomycetes</taxon>
        <taxon>Hypocreomycetidae</taxon>
        <taxon>Microascales</taxon>
        <taxon>Ceratocystidaceae</taxon>
        <taxon>Thielaviopsis</taxon>
    </lineage>
</organism>
<dbReference type="InterPro" id="IPR011037">
    <property type="entry name" value="Pyrv_Knase-like_insert_dom_sf"/>
</dbReference>
<dbReference type="PROSITE" id="PS51340">
    <property type="entry name" value="MOSC"/>
    <property type="match status" value="1"/>
</dbReference>